<dbReference type="CDD" id="cd03293">
    <property type="entry name" value="ABC_NrtD_SsuB_transporters"/>
    <property type="match status" value="1"/>
</dbReference>
<dbReference type="PROSITE" id="PS00211">
    <property type="entry name" value="ABC_TRANSPORTER_1"/>
    <property type="match status" value="1"/>
</dbReference>
<dbReference type="GO" id="GO:0005524">
    <property type="term" value="F:ATP binding"/>
    <property type="evidence" value="ECO:0007669"/>
    <property type="project" value="UniProtKB-KW"/>
</dbReference>
<dbReference type="SMART" id="SM00382">
    <property type="entry name" value="AAA"/>
    <property type="match status" value="1"/>
</dbReference>
<reference evidence="5 6" key="1">
    <citation type="submission" date="2020-07" db="EMBL/GenBank/DDBJ databases">
        <title>Genomic Encyclopedia of Type Strains, Phase IV (KMG-IV): sequencing the most valuable type-strain genomes for metagenomic binning, comparative biology and taxonomic classification.</title>
        <authorList>
            <person name="Goeker M."/>
        </authorList>
    </citation>
    <scope>NUCLEOTIDE SEQUENCE [LARGE SCALE GENOMIC DNA]</scope>
    <source>
        <strain evidence="5 6">DSM 45533</strain>
    </source>
</reference>
<dbReference type="InterPro" id="IPR027417">
    <property type="entry name" value="P-loop_NTPase"/>
</dbReference>
<dbReference type="RefSeq" id="WP_181610154.1">
    <property type="nucleotide sequence ID" value="NZ_BAABAM010000002.1"/>
</dbReference>
<keyword evidence="2" id="KW-0547">Nucleotide-binding</keyword>
<dbReference type="GO" id="GO:0016887">
    <property type="term" value="F:ATP hydrolysis activity"/>
    <property type="evidence" value="ECO:0007669"/>
    <property type="project" value="InterPro"/>
</dbReference>
<dbReference type="Proteomes" id="UP000530928">
    <property type="component" value="Unassembled WGS sequence"/>
</dbReference>
<feature type="domain" description="ABC transporter" evidence="4">
    <location>
        <begin position="7"/>
        <end position="231"/>
    </location>
</feature>
<dbReference type="PANTHER" id="PTHR42788:SF13">
    <property type="entry name" value="ALIPHATIC SULFONATES IMPORT ATP-BINDING PROTEIN SSUB"/>
    <property type="match status" value="1"/>
</dbReference>
<keyword evidence="6" id="KW-1185">Reference proteome</keyword>
<evidence type="ECO:0000256" key="3">
    <source>
        <dbReference type="ARBA" id="ARBA00022840"/>
    </source>
</evidence>
<dbReference type="SUPFAM" id="SSF52540">
    <property type="entry name" value="P-loop containing nucleoside triphosphate hydrolases"/>
    <property type="match status" value="1"/>
</dbReference>
<dbReference type="InterPro" id="IPR003593">
    <property type="entry name" value="AAA+_ATPase"/>
</dbReference>
<organism evidence="5 6">
    <name type="scientific">Nonomuraea soli</name>
    <dbReference type="NCBI Taxonomy" id="1032476"/>
    <lineage>
        <taxon>Bacteria</taxon>
        <taxon>Bacillati</taxon>
        <taxon>Actinomycetota</taxon>
        <taxon>Actinomycetes</taxon>
        <taxon>Streptosporangiales</taxon>
        <taxon>Streptosporangiaceae</taxon>
        <taxon>Nonomuraea</taxon>
    </lineage>
</organism>
<accession>A0A7W0CI05</accession>
<comment type="caution">
    <text evidence="5">The sequence shown here is derived from an EMBL/GenBank/DDBJ whole genome shotgun (WGS) entry which is preliminary data.</text>
</comment>
<dbReference type="Gene3D" id="3.40.50.300">
    <property type="entry name" value="P-loop containing nucleotide triphosphate hydrolases"/>
    <property type="match status" value="1"/>
</dbReference>
<evidence type="ECO:0000259" key="4">
    <source>
        <dbReference type="PROSITE" id="PS50893"/>
    </source>
</evidence>
<dbReference type="PANTHER" id="PTHR42788">
    <property type="entry name" value="TAURINE IMPORT ATP-BINDING PROTEIN-RELATED"/>
    <property type="match status" value="1"/>
</dbReference>
<sequence>MPSPDSVALKGVTLTYGRKVHALDGIDLAIEPGEFVAIVGPSGCGKSTLLRLVAGFARPTGGEVRVGGEPVAGPGPDRGMVFQQPRLFPWLSVRRNVAFGIRRHPGRDARVAELLDLVGLADAARLRPYELSGGMQQRAAIARALAPDPGILLMDEPFAALDALTRERLQEELRRIWQQTGKTVLFVTHSVDEAVFLGTRVLVMSKRPGRIVLDLPHQPDLRETVSTAVRQAAV</sequence>
<evidence type="ECO:0000256" key="2">
    <source>
        <dbReference type="ARBA" id="ARBA00022741"/>
    </source>
</evidence>
<dbReference type="InterPro" id="IPR050166">
    <property type="entry name" value="ABC_transporter_ATP-bind"/>
</dbReference>
<evidence type="ECO:0000256" key="1">
    <source>
        <dbReference type="ARBA" id="ARBA00022448"/>
    </source>
</evidence>
<evidence type="ECO:0000313" key="6">
    <source>
        <dbReference type="Proteomes" id="UP000530928"/>
    </source>
</evidence>
<keyword evidence="1" id="KW-0813">Transport</keyword>
<proteinExistence type="predicted"/>
<dbReference type="PROSITE" id="PS50893">
    <property type="entry name" value="ABC_TRANSPORTER_2"/>
    <property type="match status" value="1"/>
</dbReference>
<dbReference type="EMBL" id="JACDUR010000003">
    <property type="protein sequence ID" value="MBA2891347.1"/>
    <property type="molecule type" value="Genomic_DNA"/>
</dbReference>
<keyword evidence="3" id="KW-0067">ATP-binding</keyword>
<dbReference type="InterPro" id="IPR003439">
    <property type="entry name" value="ABC_transporter-like_ATP-bd"/>
</dbReference>
<gene>
    <name evidence="5" type="ORF">HNR30_002688</name>
</gene>
<evidence type="ECO:0000313" key="5">
    <source>
        <dbReference type="EMBL" id="MBA2891347.1"/>
    </source>
</evidence>
<protein>
    <submittedName>
        <fullName evidence="5">ABC-type nitrate/sulfonate/bicarbonate transport system ATPase subunit</fullName>
    </submittedName>
</protein>
<dbReference type="Pfam" id="PF00005">
    <property type="entry name" value="ABC_tran"/>
    <property type="match status" value="1"/>
</dbReference>
<dbReference type="InterPro" id="IPR017871">
    <property type="entry name" value="ABC_transporter-like_CS"/>
</dbReference>
<name>A0A7W0CI05_9ACTN</name>
<dbReference type="AlphaFoldDB" id="A0A7W0CI05"/>